<dbReference type="AlphaFoldDB" id="A0A5B7I5P6"/>
<name>A0A5B7I5P6_PORTR</name>
<evidence type="ECO:0000313" key="3">
    <source>
        <dbReference type="Proteomes" id="UP000324222"/>
    </source>
</evidence>
<reference evidence="2 3" key="1">
    <citation type="submission" date="2019-05" db="EMBL/GenBank/DDBJ databases">
        <title>Another draft genome of Portunus trituberculatus and its Hox gene families provides insights of decapod evolution.</title>
        <authorList>
            <person name="Jeong J.-H."/>
            <person name="Song I."/>
            <person name="Kim S."/>
            <person name="Choi T."/>
            <person name="Kim D."/>
            <person name="Ryu S."/>
            <person name="Kim W."/>
        </authorList>
    </citation>
    <scope>NUCLEOTIDE SEQUENCE [LARGE SCALE GENOMIC DNA]</scope>
    <source>
        <tissue evidence="2">Muscle</tissue>
    </source>
</reference>
<evidence type="ECO:0000256" key="1">
    <source>
        <dbReference type="SAM" id="MobiDB-lite"/>
    </source>
</evidence>
<organism evidence="2 3">
    <name type="scientific">Portunus trituberculatus</name>
    <name type="common">Swimming crab</name>
    <name type="synonym">Neptunus trituberculatus</name>
    <dbReference type="NCBI Taxonomy" id="210409"/>
    <lineage>
        <taxon>Eukaryota</taxon>
        <taxon>Metazoa</taxon>
        <taxon>Ecdysozoa</taxon>
        <taxon>Arthropoda</taxon>
        <taxon>Crustacea</taxon>
        <taxon>Multicrustacea</taxon>
        <taxon>Malacostraca</taxon>
        <taxon>Eumalacostraca</taxon>
        <taxon>Eucarida</taxon>
        <taxon>Decapoda</taxon>
        <taxon>Pleocyemata</taxon>
        <taxon>Brachyura</taxon>
        <taxon>Eubrachyura</taxon>
        <taxon>Portunoidea</taxon>
        <taxon>Portunidae</taxon>
        <taxon>Portuninae</taxon>
        <taxon>Portunus</taxon>
    </lineage>
</organism>
<accession>A0A5B7I5P6</accession>
<protein>
    <submittedName>
        <fullName evidence="2">Uncharacterized protein</fullName>
    </submittedName>
</protein>
<dbReference type="Proteomes" id="UP000324222">
    <property type="component" value="Unassembled WGS sequence"/>
</dbReference>
<gene>
    <name evidence="2" type="ORF">E2C01_074454</name>
</gene>
<comment type="caution">
    <text evidence="2">The sequence shown here is derived from an EMBL/GenBank/DDBJ whole genome shotgun (WGS) entry which is preliminary data.</text>
</comment>
<dbReference type="EMBL" id="VSRR010052399">
    <property type="protein sequence ID" value="MPC79900.1"/>
    <property type="molecule type" value="Genomic_DNA"/>
</dbReference>
<sequence>MSTLLLPPLTTGPYSSPHFPSLSPLQPSNSLSSPDTHFPPLHHSFPSHPTLRRLPRSTAPGDGRATCTDSHSSAARVGARTHSRALHTQPPFPSIPLLTSLPLTLAPQHSTLVPRPSLDQDACLSLEVEVPKAVQLCRAVPSESRGRWTCGETAGQYKVT</sequence>
<keyword evidence="3" id="KW-1185">Reference proteome</keyword>
<proteinExistence type="predicted"/>
<feature type="compositionally biased region" description="Low complexity" evidence="1">
    <location>
        <begin position="1"/>
        <end position="49"/>
    </location>
</feature>
<evidence type="ECO:0000313" key="2">
    <source>
        <dbReference type="EMBL" id="MPC79900.1"/>
    </source>
</evidence>
<feature type="region of interest" description="Disordered" evidence="1">
    <location>
        <begin position="1"/>
        <end position="91"/>
    </location>
</feature>